<protein>
    <submittedName>
        <fullName evidence="2">Ferredoxin</fullName>
    </submittedName>
</protein>
<dbReference type="AlphaFoldDB" id="F8FAT1"/>
<evidence type="ECO:0000259" key="1">
    <source>
        <dbReference type="PROSITE" id="PS51085"/>
    </source>
</evidence>
<dbReference type="Proteomes" id="UP000006620">
    <property type="component" value="Chromosome"/>
</dbReference>
<dbReference type="Gene3D" id="3.10.20.30">
    <property type="match status" value="1"/>
</dbReference>
<reference evidence="2 3" key="2">
    <citation type="journal article" date="2013" name="Genome Announc.">
        <title>Genome Sequence of Growth-Improving Paenibacillus mucilaginosus Strain KNP414.</title>
        <authorList>
            <person name="Lu J.J."/>
            <person name="Wang J.F."/>
            <person name="Hu X.F."/>
        </authorList>
    </citation>
    <scope>NUCLEOTIDE SEQUENCE [LARGE SCALE GENOMIC DNA]</scope>
    <source>
        <strain evidence="2 3">KNP414</strain>
    </source>
</reference>
<dbReference type="SUPFAM" id="SSF54292">
    <property type="entry name" value="2Fe-2S ferredoxin-like"/>
    <property type="match status" value="1"/>
</dbReference>
<dbReference type="InterPro" id="IPR001041">
    <property type="entry name" value="2Fe-2S_ferredoxin-type"/>
</dbReference>
<accession>F8FAT1</accession>
<feature type="domain" description="2Fe-2S ferredoxin-type" evidence="1">
    <location>
        <begin position="1"/>
        <end position="96"/>
    </location>
</feature>
<dbReference type="RefSeq" id="WP_013916493.1">
    <property type="nucleotide sequence ID" value="NC_015690.1"/>
</dbReference>
<dbReference type="EMBL" id="CP002869">
    <property type="protein sequence ID" value="AEI41332.1"/>
    <property type="molecule type" value="Genomic_DNA"/>
</dbReference>
<dbReference type="Pfam" id="PF00111">
    <property type="entry name" value="Fer2"/>
    <property type="match status" value="1"/>
</dbReference>
<organism evidence="2 3">
    <name type="scientific">Paenibacillus mucilaginosus (strain KNP414)</name>
    <dbReference type="NCBI Taxonomy" id="1036673"/>
    <lineage>
        <taxon>Bacteria</taxon>
        <taxon>Bacillati</taxon>
        <taxon>Bacillota</taxon>
        <taxon>Bacilli</taxon>
        <taxon>Bacillales</taxon>
        <taxon>Paenibacillaceae</taxon>
        <taxon>Paenibacillus</taxon>
    </lineage>
</organism>
<evidence type="ECO:0000313" key="2">
    <source>
        <dbReference type="EMBL" id="AEI41332.1"/>
    </source>
</evidence>
<dbReference type="PATRIC" id="fig|1036673.3.peg.2529"/>
<reference evidence="3" key="1">
    <citation type="submission" date="2011-06" db="EMBL/GenBank/DDBJ databases">
        <title>Complete genome sequence of Paenibacillus mucilaginosus KNP414.</title>
        <authorList>
            <person name="Wang J."/>
            <person name="Hu S."/>
            <person name="Hu X."/>
            <person name="Zhang B."/>
            <person name="Dong D."/>
            <person name="Zhang S."/>
            <person name="Zhao K."/>
            <person name="Wu D."/>
        </authorList>
    </citation>
    <scope>NUCLEOTIDE SEQUENCE [LARGE SCALE GENOMIC DNA]</scope>
    <source>
        <strain evidence="3">KNP414</strain>
    </source>
</reference>
<evidence type="ECO:0000313" key="3">
    <source>
        <dbReference type="Proteomes" id="UP000006620"/>
    </source>
</evidence>
<dbReference type="KEGG" id="pms:KNP414_02771"/>
<dbReference type="CDD" id="cd00207">
    <property type="entry name" value="fer2"/>
    <property type="match status" value="1"/>
</dbReference>
<dbReference type="GO" id="GO:0051536">
    <property type="term" value="F:iron-sulfur cluster binding"/>
    <property type="evidence" value="ECO:0007669"/>
    <property type="project" value="InterPro"/>
</dbReference>
<dbReference type="InterPro" id="IPR036010">
    <property type="entry name" value="2Fe-2S_ferredoxin-like_sf"/>
</dbReference>
<dbReference type="InterPro" id="IPR012675">
    <property type="entry name" value="Beta-grasp_dom_sf"/>
</dbReference>
<dbReference type="PROSITE" id="PS51085">
    <property type="entry name" value="2FE2S_FER_2"/>
    <property type="match status" value="1"/>
</dbReference>
<name>F8FAT1_PAEMK</name>
<gene>
    <name evidence="2" type="ordered locus">KNP414_02771</name>
</gene>
<proteinExistence type="predicted"/>
<sequence length="97" mass="10619">MITLKGRQGSKTVKPETGFTIVDMALKHGVEWGFSCLRGTCSRCRCQVVEGAEHLSAPTDEELDNLGDEEMEEGFRLGCQATVRSAGAVTIVHKPYF</sequence>
<dbReference type="HOGENOM" id="CLU_082632_8_0_9"/>